<proteinExistence type="predicted"/>
<evidence type="ECO:0000259" key="1">
    <source>
        <dbReference type="Pfam" id="PF15542"/>
    </source>
</evidence>
<accession>A0A6G8AYZ6</accession>
<dbReference type="RefSeq" id="WP_166009378.1">
    <property type="nucleotide sequence ID" value="NZ_CP049888.1"/>
</dbReference>
<keyword evidence="3" id="KW-1185">Reference proteome</keyword>
<sequence length="289" mass="33311">MSYEDYSDEDFENELISYIKDSKKQQEEKDAEKHKHLSEMVGGFMGLWWYLRSFRSSTVRNLKTYSAVADREAKFSIWDTMNNPKVTLINEFGACERCVPYLGQEYTLDEARSIIPIHYNCRCTFVLLDDDNGLLPGMIAGTLNGSQSDKNNEQDSGDSDYELTQEDLNRMESEALVADIPKEVFEAQNKHIQESNDYIDGRSFLLPELYKKVPGTKNKFDYTAIEELYNKHIWQADWKVSPNGNIKSIITTDQYVGYVVKRDGSMVLTKKLKIHYSLKKGGYHVVPSL</sequence>
<dbReference type="Pfam" id="PF15542">
    <property type="entry name" value="Ntox50"/>
    <property type="match status" value="1"/>
</dbReference>
<name>A0A6G8AYZ6_9LACO</name>
<gene>
    <name evidence="2" type="ORF">G7084_01460</name>
</gene>
<dbReference type="EMBL" id="CP049888">
    <property type="protein sequence ID" value="QIL50103.1"/>
    <property type="molecule type" value="Genomic_DNA"/>
</dbReference>
<evidence type="ECO:0000313" key="3">
    <source>
        <dbReference type="Proteomes" id="UP000500741"/>
    </source>
</evidence>
<organism evidence="2 3">
    <name type="scientific">Weissella coleopterorum</name>
    <dbReference type="NCBI Taxonomy" id="2714949"/>
    <lineage>
        <taxon>Bacteria</taxon>
        <taxon>Bacillati</taxon>
        <taxon>Bacillota</taxon>
        <taxon>Bacilli</taxon>
        <taxon>Lactobacillales</taxon>
        <taxon>Lactobacillaceae</taxon>
        <taxon>Weissella</taxon>
    </lineage>
</organism>
<dbReference type="KEGG" id="wco:G7084_01460"/>
<protein>
    <recommendedName>
        <fullName evidence="1">Bacterial toxin 50 domain-containing protein</fullName>
    </recommendedName>
</protein>
<dbReference type="AlphaFoldDB" id="A0A6G8AYZ6"/>
<reference evidence="2 3" key="1">
    <citation type="submission" date="2020-03" db="EMBL/GenBank/DDBJ databases">
        <title>Weissella sp. nov., isolated from Cybister lewisianus.</title>
        <authorList>
            <person name="Hyun D.-W."/>
            <person name="Bae J.-W."/>
        </authorList>
    </citation>
    <scope>NUCLEOTIDE SEQUENCE [LARGE SCALE GENOMIC DNA]</scope>
    <source>
        <strain evidence="2 3">HDW19</strain>
    </source>
</reference>
<dbReference type="InterPro" id="IPR029100">
    <property type="entry name" value="Ntox50"/>
</dbReference>
<feature type="domain" description="Bacterial toxin 50" evidence="1">
    <location>
        <begin position="186"/>
        <end position="287"/>
    </location>
</feature>
<dbReference type="Proteomes" id="UP000500741">
    <property type="component" value="Chromosome"/>
</dbReference>
<evidence type="ECO:0000313" key="2">
    <source>
        <dbReference type="EMBL" id="QIL50103.1"/>
    </source>
</evidence>